<gene>
    <name evidence="1" type="ORF">PDUR_12280</name>
</gene>
<accession>A0A089IUC4</accession>
<dbReference type="STRING" id="44251.PDUR_12280"/>
<protein>
    <submittedName>
        <fullName evidence="1">Uncharacterized protein</fullName>
    </submittedName>
</protein>
<dbReference type="InterPro" id="IPR058600">
    <property type="entry name" value="YhjD-like"/>
</dbReference>
<dbReference type="KEGG" id="pdu:PDUR_12280"/>
<name>A0A089IUC4_PAEDU</name>
<sequence length="132" mass="15854">MRSPYGGVIMDMNSRIETEEDFQVIKEYTLLPILLDMLARDMNELKKYKDKIIYNHILMYLKEIEHAVYPELQNAKRKMRTQDIRILSTEMNAQGIHVEYKVRGYIHHFTMLRSLVKAELMTMLMNMRRRLG</sequence>
<keyword evidence="2" id="KW-1185">Reference proteome</keyword>
<dbReference type="EMBL" id="CP009288">
    <property type="protein sequence ID" value="AIQ12589.1"/>
    <property type="molecule type" value="Genomic_DNA"/>
</dbReference>
<organism evidence="1 2">
    <name type="scientific">Paenibacillus durus</name>
    <name type="common">Paenibacillus azotofixans</name>
    <dbReference type="NCBI Taxonomy" id="44251"/>
    <lineage>
        <taxon>Bacteria</taxon>
        <taxon>Bacillati</taxon>
        <taxon>Bacillota</taxon>
        <taxon>Bacilli</taxon>
        <taxon>Bacillales</taxon>
        <taxon>Paenibacillaceae</taxon>
        <taxon>Paenibacillus</taxon>
    </lineage>
</organism>
<evidence type="ECO:0000313" key="2">
    <source>
        <dbReference type="Proteomes" id="UP000029409"/>
    </source>
</evidence>
<dbReference type="AlphaFoldDB" id="A0A089IUC4"/>
<dbReference type="Proteomes" id="UP000029409">
    <property type="component" value="Chromosome"/>
</dbReference>
<evidence type="ECO:0000313" key="1">
    <source>
        <dbReference type="EMBL" id="AIQ12589.1"/>
    </source>
</evidence>
<dbReference type="Pfam" id="PF26325">
    <property type="entry name" value="YhjD"/>
    <property type="match status" value="1"/>
</dbReference>
<reference evidence="1 2" key="1">
    <citation type="submission" date="2014-08" db="EMBL/GenBank/DDBJ databases">
        <title>Comparative genomics of the Paenibacillus odorifer group.</title>
        <authorList>
            <person name="den Bakker H.C."/>
            <person name="Tsai Y.-C."/>
            <person name="Martin N."/>
            <person name="Korlach J."/>
            <person name="Wiedmann M."/>
        </authorList>
    </citation>
    <scope>NUCLEOTIDE SEQUENCE [LARGE SCALE GENOMIC DNA]</scope>
    <source>
        <strain evidence="1 2">DSM 1735</strain>
    </source>
</reference>
<proteinExistence type="predicted"/>